<feature type="binding site" evidence="6">
    <location>
        <position position="119"/>
    </location>
    <ligand>
        <name>S-adenosyl-L-methionine</name>
        <dbReference type="ChEBI" id="CHEBI:59789"/>
    </ligand>
</feature>
<evidence type="ECO:0000256" key="6">
    <source>
        <dbReference type="HAMAP-Rule" id="MF_01007"/>
    </source>
</evidence>
<dbReference type="Gene3D" id="1.10.150.170">
    <property type="entry name" value="Putative methyltransferase TM0872, insert domain"/>
    <property type="match status" value="1"/>
</dbReference>
<accession>A0ABT2A411</accession>
<reference evidence="7 8" key="1">
    <citation type="submission" date="2022-08" db="EMBL/GenBank/DDBJ databases">
        <title>Reclassification of Massilia species as members of the genera Telluria, Duganella, Pseudoduganella, Mokoshia gen. nov. and Zemynaea gen. nov. using orthogonal and non-orthogonal genome-based approaches.</title>
        <authorList>
            <person name="Bowman J.P."/>
        </authorList>
    </citation>
    <scope>NUCLEOTIDE SEQUENCE [LARGE SCALE GENOMIC DNA]</scope>
    <source>
        <strain evidence="7 8">LMG 28164</strain>
    </source>
</reference>
<organism evidence="7 8">
    <name type="scientific">Massilia norwichensis</name>
    <dbReference type="NCBI Taxonomy" id="1442366"/>
    <lineage>
        <taxon>Bacteria</taxon>
        <taxon>Pseudomonadati</taxon>
        <taxon>Pseudomonadota</taxon>
        <taxon>Betaproteobacteria</taxon>
        <taxon>Burkholderiales</taxon>
        <taxon>Oxalobacteraceae</taxon>
        <taxon>Telluria group</taxon>
        <taxon>Massilia</taxon>
    </lineage>
</organism>
<feature type="binding site" evidence="6">
    <location>
        <position position="67"/>
    </location>
    <ligand>
        <name>S-adenosyl-L-methionine</name>
        <dbReference type="ChEBI" id="CHEBI:59789"/>
    </ligand>
</feature>
<dbReference type="PANTHER" id="PTHR11265">
    <property type="entry name" value="S-ADENOSYL-METHYLTRANSFERASE MRAW"/>
    <property type="match status" value="1"/>
</dbReference>
<feature type="binding site" evidence="6">
    <location>
        <position position="91"/>
    </location>
    <ligand>
        <name>S-adenosyl-L-methionine</name>
        <dbReference type="ChEBI" id="CHEBI:59789"/>
    </ligand>
</feature>
<evidence type="ECO:0000256" key="3">
    <source>
        <dbReference type="ARBA" id="ARBA00022603"/>
    </source>
</evidence>
<dbReference type="RefSeq" id="WP_258844696.1">
    <property type="nucleotide sequence ID" value="NZ_JANUGX010000006.1"/>
</dbReference>
<keyword evidence="5 6" id="KW-0949">S-adenosyl-L-methionine</keyword>
<feature type="binding site" evidence="6">
    <location>
        <begin position="47"/>
        <end position="49"/>
    </location>
    <ligand>
        <name>S-adenosyl-L-methionine</name>
        <dbReference type="ChEBI" id="CHEBI:59789"/>
    </ligand>
</feature>
<dbReference type="PIRSF" id="PIRSF004486">
    <property type="entry name" value="MraW"/>
    <property type="match status" value="1"/>
</dbReference>
<evidence type="ECO:0000256" key="2">
    <source>
        <dbReference type="ARBA" id="ARBA00022552"/>
    </source>
</evidence>
<dbReference type="EC" id="2.1.1.199" evidence="6"/>
<comment type="similarity">
    <text evidence="1 6">Belongs to the methyltransferase superfamily. RsmH family.</text>
</comment>
<dbReference type="Proteomes" id="UP001205560">
    <property type="component" value="Unassembled WGS sequence"/>
</dbReference>
<dbReference type="InterPro" id="IPR002903">
    <property type="entry name" value="RsmH"/>
</dbReference>
<dbReference type="Gene3D" id="3.40.50.150">
    <property type="entry name" value="Vaccinia Virus protein VP39"/>
    <property type="match status" value="1"/>
</dbReference>
<comment type="caution">
    <text evidence="7">The sequence shown here is derived from an EMBL/GenBank/DDBJ whole genome shotgun (WGS) entry which is preliminary data.</text>
</comment>
<dbReference type="NCBIfam" id="TIGR00006">
    <property type="entry name" value="16S rRNA (cytosine(1402)-N(4))-methyltransferase RsmH"/>
    <property type="match status" value="1"/>
</dbReference>
<proteinExistence type="inferred from homology"/>
<evidence type="ECO:0000313" key="8">
    <source>
        <dbReference type="Proteomes" id="UP001205560"/>
    </source>
</evidence>
<keyword evidence="4 6" id="KW-0808">Transferase</keyword>
<name>A0ABT2A411_9BURK</name>
<keyword evidence="8" id="KW-1185">Reference proteome</keyword>
<feature type="binding site" evidence="6">
    <location>
        <position position="112"/>
    </location>
    <ligand>
        <name>S-adenosyl-L-methionine</name>
        <dbReference type="ChEBI" id="CHEBI:59789"/>
    </ligand>
</feature>
<dbReference type="InterPro" id="IPR023397">
    <property type="entry name" value="SAM-dep_MeTrfase_MraW_recog"/>
</dbReference>
<evidence type="ECO:0000313" key="7">
    <source>
        <dbReference type="EMBL" id="MCS0588928.1"/>
    </source>
</evidence>
<comment type="catalytic activity">
    <reaction evidence="6">
        <text>cytidine(1402) in 16S rRNA + S-adenosyl-L-methionine = N(4)-methylcytidine(1402) in 16S rRNA + S-adenosyl-L-homocysteine + H(+)</text>
        <dbReference type="Rhea" id="RHEA:42928"/>
        <dbReference type="Rhea" id="RHEA-COMP:10286"/>
        <dbReference type="Rhea" id="RHEA-COMP:10287"/>
        <dbReference type="ChEBI" id="CHEBI:15378"/>
        <dbReference type="ChEBI" id="CHEBI:57856"/>
        <dbReference type="ChEBI" id="CHEBI:59789"/>
        <dbReference type="ChEBI" id="CHEBI:74506"/>
        <dbReference type="ChEBI" id="CHEBI:82748"/>
        <dbReference type="EC" id="2.1.1.199"/>
    </reaction>
</comment>
<evidence type="ECO:0000256" key="1">
    <source>
        <dbReference type="ARBA" id="ARBA00010396"/>
    </source>
</evidence>
<keyword evidence="2 6" id="KW-0698">rRNA processing</keyword>
<dbReference type="SUPFAM" id="SSF81799">
    <property type="entry name" value="Putative methyltransferase TM0872, insert domain"/>
    <property type="match status" value="1"/>
</dbReference>
<dbReference type="GO" id="GO:0032259">
    <property type="term" value="P:methylation"/>
    <property type="evidence" value="ECO:0007669"/>
    <property type="project" value="UniProtKB-KW"/>
</dbReference>
<dbReference type="InterPro" id="IPR029063">
    <property type="entry name" value="SAM-dependent_MTases_sf"/>
</dbReference>
<dbReference type="GO" id="GO:0008168">
    <property type="term" value="F:methyltransferase activity"/>
    <property type="evidence" value="ECO:0007669"/>
    <property type="project" value="UniProtKB-KW"/>
</dbReference>
<dbReference type="EMBL" id="JANUGX010000006">
    <property type="protein sequence ID" value="MCS0588928.1"/>
    <property type="molecule type" value="Genomic_DNA"/>
</dbReference>
<evidence type="ECO:0000256" key="5">
    <source>
        <dbReference type="ARBA" id="ARBA00022691"/>
    </source>
</evidence>
<dbReference type="PANTHER" id="PTHR11265:SF0">
    <property type="entry name" value="12S RRNA N4-METHYLCYTIDINE METHYLTRANSFERASE"/>
    <property type="match status" value="1"/>
</dbReference>
<evidence type="ECO:0000256" key="4">
    <source>
        <dbReference type="ARBA" id="ARBA00022679"/>
    </source>
</evidence>
<dbReference type="Pfam" id="PF01795">
    <property type="entry name" value="Methyltransf_5"/>
    <property type="match status" value="1"/>
</dbReference>
<dbReference type="SUPFAM" id="SSF53335">
    <property type="entry name" value="S-adenosyl-L-methionine-dependent methyltransferases"/>
    <property type="match status" value="1"/>
</dbReference>
<gene>
    <name evidence="6 7" type="primary">rsmH</name>
    <name evidence="7" type="ORF">NX782_06890</name>
</gene>
<sequence length="323" mass="35484">MNMENPVPELQHGLQHRTVLLDEAVDALALEGARASGTYVDGTFGRGGHSRLILSKLAPEGRLIAFDKDLQAIATAEQIGDPRFAIVHDSFATMREALAARGIAQVDGILLDLGISSPQVDDASRGFSFRNDGPLDMRMDTTRGISAAEWLAVVDERQLEKVIRDYGEERFAFQIAKAITARRTIEPISSTRQLAAIVANAVKTREKGKDPATRTFQAIRIFINQELEDLEAGLNAAFELLAPGARMSVISFHSLEDRMVKQFLASKAKVEQPDRRLPIRAADLPQPLMKLISKTKPSGPEVEANPRARSAVLRVAERLETAR</sequence>
<protein>
    <recommendedName>
        <fullName evidence="6">Ribosomal RNA small subunit methyltransferase H</fullName>
        <ecNumber evidence="6">2.1.1.199</ecNumber>
    </recommendedName>
    <alternativeName>
        <fullName evidence="6">16S rRNA m(4)C1402 methyltransferase</fullName>
    </alternativeName>
    <alternativeName>
        <fullName evidence="6">rRNA (cytosine-N(4)-)-methyltransferase RsmH</fullName>
    </alternativeName>
</protein>
<comment type="function">
    <text evidence="6">Specifically methylates the N4 position of cytidine in position 1402 (C1402) of 16S rRNA.</text>
</comment>
<keyword evidence="6" id="KW-0963">Cytoplasm</keyword>
<dbReference type="HAMAP" id="MF_01007">
    <property type="entry name" value="16SrRNA_methyltr_H"/>
    <property type="match status" value="1"/>
</dbReference>
<keyword evidence="3 6" id="KW-0489">Methyltransferase</keyword>
<comment type="subcellular location">
    <subcellularLocation>
        <location evidence="6">Cytoplasm</location>
    </subcellularLocation>
</comment>